<evidence type="ECO:0000256" key="7">
    <source>
        <dbReference type="ARBA" id="ARBA00049164"/>
    </source>
</evidence>
<dbReference type="EMBL" id="VBAL01000182">
    <property type="protein sequence ID" value="TMI98161.1"/>
    <property type="molecule type" value="Genomic_DNA"/>
</dbReference>
<gene>
    <name evidence="12" type="ORF">E6H01_12675</name>
</gene>
<sequence length="296" mass="31687">MKAARLFAYDKPLRLVDAETPRLKNPADVIVRVTGAGVCHTDLHIVEGVWKEKVQVTLPYTLGHENAGIVEEVGPAATSVKKGEKVILHPVITDGLCRACRIGEDMHCENLVFPGITADGGFAQFIRTSERSLVKLNELDPADVAPLADAGLTAIRAVKKAASRTTSGSNVVVQGVGGLGHIALQLLRCMTNAYITASDIAESKLRLAEKMGAHRVIDARRDPVKQVMEITKNQGAEVVIDLVGNDQTLANGMRMLRKGGSLIIVGYGGTANLKAIDMIFSEFSVLGSLVGNWDEL</sequence>
<protein>
    <recommendedName>
        <fullName evidence="3">alcohol dehydrogenase</fullName>
        <ecNumber evidence="3">1.1.1.1</ecNumber>
    </recommendedName>
</protein>
<dbReference type="GO" id="GO:0008270">
    <property type="term" value="F:zinc ion binding"/>
    <property type="evidence" value="ECO:0007669"/>
    <property type="project" value="InterPro"/>
</dbReference>
<evidence type="ECO:0000256" key="6">
    <source>
        <dbReference type="ARBA" id="ARBA00023002"/>
    </source>
</evidence>
<evidence type="ECO:0000259" key="10">
    <source>
        <dbReference type="Pfam" id="PF00107"/>
    </source>
</evidence>
<dbReference type="PANTHER" id="PTHR42940:SF8">
    <property type="entry name" value="VACUOLAR PROTEIN SORTING-ASSOCIATED PROTEIN 11"/>
    <property type="match status" value="1"/>
</dbReference>
<evidence type="ECO:0000256" key="8">
    <source>
        <dbReference type="ARBA" id="ARBA00049243"/>
    </source>
</evidence>
<evidence type="ECO:0000313" key="12">
    <source>
        <dbReference type="EMBL" id="TMI98161.1"/>
    </source>
</evidence>
<feature type="domain" description="Alcohol dehydrogenase-like N-terminal" evidence="11">
    <location>
        <begin position="26"/>
        <end position="137"/>
    </location>
</feature>
<dbReference type="AlphaFoldDB" id="A0A537KQY5"/>
<keyword evidence="4 9" id="KW-0479">Metal-binding</keyword>
<organism evidence="12 13">
    <name type="scientific">Candidatus Segetimicrobium genomatis</name>
    <dbReference type="NCBI Taxonomy" id="2569760"/>
    <lineage>
        <taxon>Bacteria</taxon>
        <taxon>Bacillati</taxon>
        <taxon>Candidatus Sysuimicrobiota</taxon>
        <taxon>Candidatus Sysuimicrobiia</taxon>
        <taxon>Candidatus Sysuimicrobiales</taxon>
        <taxon>Candidatus Segetimicrobiaceae</taxon>
        <taxon>Candidatus Segetimicrobium</taxon>
    </lineage>
</organism>
<dbReference type="SUPFAM" id="SSF51735">
    <property type="entry name" value="NAD(P)-binding Rossmann-fold domains"/>
    <property type="match status" value="1"/>
</dbReference>
<dbReference type="PROSITE" id="PS00059">
    <property type="entry name" value="ADH_ZINC"/>
    <property type="match status" value="1"/>
</dbReference>
<dbReference type="GO" id="GO:0004022">
    <property type="term" value="F:alcohol dehydrogenase (NAD+) activity"/>
    <property type="evidence" value="ECO:0007669"/>
    <property type="project" value="UniProtKB-EC"/>
</dbReference>
<evidence type="ECO:0000313" key="13">
    <source>
        <dbReference type="Proteomes" id="UP000319353"/>
    </source>
</evidence>
<reference evidence="12 13" key="1">
    <citation type="journal article" date="2019" name="Nat. Microbiol.">
        <title>Mediterranean grassland soil C-N compound turnover is dependent on rainfall and depth, and is mediated by genomically divergent microorganisms.</title>
        <authorList>
            <person name="Diamond S."/>
            <person name="Andeer P.F."/>
            <person name="Li Z."/>
            <person name="Crits-Christoph A."/>
            <person name="Burstein D."/>
            <person name="Anantharaman K."/>
            <person name="Lane K.R."/>
            <person name="Thomas B.C."/>
            <person name="Pan C."/>
            <person name="Northen T.R."/>
            <person name="Banfield J.F."/>
        </authorList>
    </citation>
    <scope>NUCLEOTIDE SEQUENCE [LARGE SCALE GENOMIC DNA]</scope>
    <source>
        <strain evidence="12">NP_4</strain>
    </source>
</reference>
<dbReference type="InterPro" id="IPR036291">
    <property type="entry name" value="NAD(P)-bd_dom_sf"/>
</dbReference>
<comment type="caution">
    <text evidence="12">The sequence shown here is derived from an EMBL/GenBank/DDBJ whole genome shotgun (WGS) entry which is preliminary data.</text>
</comment>
<dbReference type="Proteomes" id="UP000319353">
    <property type="component" value="Unassembled WGS sequence"/>
</dbReference>
<dbReference type="InterPro" id="IPR002328">
    <property type="entry name" value="ADH_Zn_CS"/>
</dbReference>
<name>A0A537KQY5_9BACT</name>
<evidence type="ECO:0000256" key="5">
    <source>
        <dbReference type="ARBA" id="ARBA00022833"/>
    </source>
</evidence>
<evidence type="ECO:0000256" key="1">
    <source>
        <dbReference type="ARBA" id="ARBA00001947"/>
    </source>
</evidence>
<comment type="cofactor">
    <cofactor evidence="1 9">
        <name>Zn(2+)</name>
        <dbReference type="ChEBI" id="CHEBI:29105"/>
    </cofactor>
</comment>
<dbReference type="InterPro" id="IPR013154">
    <property type="entry name" value="ADH-like_N"/>
</dbReference>
<keyword evidence="5 9" id="KW-0862">Zinc</keyword>
<feature type="non-terminal residue" evidence="12">
    <location>
        <position position="296"/>
    </location>
</feature>
<evidence type="ECO:0000256" key="9">
    <source>
        <dbReference type="RuleBase" id="RU361277"/>
    </source>
</evidence>
<comment type="catalytic activity">
    <reaction evidence="8">
        <text>a primary alcohol + NAD(+) = an aldehyde + NADH + H(+)</text>
        <dbReference type="Rhea" id="RHEA:10736"/>
        <dbReference type="ChEBI" id="CHEBI:15378"/>
        <dbReference type="ChEBI" id="CHEBI:15734"/>
        <dbReference type="ChEBI" id="CHEBI:17478"/>
        <dbReference type="ChEBI" id="CHEBI:57540"/>
        <dbReference type="ChEBI" id="CHEBI:57945"/>
        <dbReference type="EC" id="1.1.1.1"/>
    </reaction>
</comment>
<keyword evidence="6" id="KW-0560">Oxidoreductase</keyword>
<dbReference type="Gene3D" id="3.40.50.720">
    <property type="entry name" value="NAD(P)-binding Rossmann-like Domain"/>
    <property type="match status" value="1"/>
</dbReference>
<evidence type="ECO:0000256" key="4">
    <source>
        <dbReference type="ARBA" id="ARBA00022723"/>
    </source>
</evidence>
<dbReference type="Gene3D" id="3.90.180.10">
    <property type="entry name" value="Medium-chain alcohol dehydrogenases, catalytic domain"/>
    <property type="match status" value="1"/>
</dbReference>
<dbReference type="InterPro" id="IPR011032">
    <property type="entry name" value="GroES-like_sf"/>
</dbReference>
<dbReference type="Pfam" id="PF08240">
    <property type="entry name" value="ADH_N"/>
    <property type="match status" value="1"/>
</dbReference>
<dbReference type="SUPFAM" id="SSF50129">
    <property type="entry name" value="GroES-like"/>
    <property type="match status" value="1"/>
</dbReference>
<accession>A0A537KQY5</accession>
<dbReference type="EC" id="1.1.1.1" evidence="3"/>
<comment type="similarity">
    <text evidence="2 9">Belongs to the zinc-containing alcohol dehydrogenase family.</text>
</comment>
<evidence type="ECO:0000256" key="3">
    <source>
        <dbReference type="ARBA" id="ARBA00013190"/>
    </source>
</evidence>
<evidence type="ECO:0000259" key="11">
    <source>
        <dbReference type="Pfam" id="PF08240"/>
    </source>
</evidence>
<dbReference type="Pfam" id="PF00107">
    <property type="entry name" value="ADH_zinc_N"/>
    <property type="match status" value="1"/>
</dbReference>
<feature type="domain" description="Alcohol dehydrogenase-like C-terminal" evidence="10">
    <location>
        <begin position="178"/>
        <end position="295"/>
    </location>
</feature>
<comment type="catalytic activity">
    <reaction evidence="7">
        <text>a secondary alcohol + NAD(+) = a ketone + NADH + H(+)</text>
        <dbReference type="Rhea" id="RHEA:10740"/>
        <dbReference type="ChEBI" id="CHEBI:15378"/>
        <dbReference type="ChEBI" id="CHEBI:17087"/>
        <dbReference type="ChEBI" id="CHEBI:35681"/>
        <dbReference type="ChEBI" id="CHEBI:57540"/>
        <dbReference type="ChEBI" id="CHEBI:57945"/>
        <dbReference type="EC" id="1.1.1.1"/>
    </reaction>
</comment>
<dbReference type="PANTHER" id="PTHR42940">
    <property type="entry name" value="ALCOHOL DEHYDROGENASE 1-RELATED"/>
    <property type="match status" value="1"/>
</dbReference>
<dbReference type="InterPro" id="IPR013149">
    <property type="entry name" value="ADH-like_C"/>
</dbReference>
<dbReference type="CDD" id="cd05284">
    <property type="entry name" value="arabinose_DH_like"/>
    <property type="match status" value="1"/>
</dbReference>
<proteinExistence type="inferred from homology"/>
<evidence type="ECO:0000256" key="2">
    <source>
        <dbReference type="ARBA" id="ARBA00008072"/>
    </source>
</evidence>